<proteinExistence type="predicted"/>
<name>A0ABU3KUD1_9GAMM</name>
<evidence type="ECO:0000313" key="2">
    <source>
        <dbReference type="Proteomes" id="UP001305027"/>
    </source>
</evidence>
<sequence>MKQKTKKQQDALNKQRNKELRSVQLLDPGFSCQGIVGEFIGTYIQSEVFAKKLQTYYRTDTGKSGKEDLNLGTLKAAIKHFRFSVSEADISGLFKGGPGIRGSKSARQLRNGYLHALSVEDKKEIEEKANTFISKMKLLIGHELVAK</sequence>
<protein>
    <submittedName>
        <fullName evidence="1">Uncharacterized protein</fullName>
    </submittedName>
</protein>
<keyword evidence="2" id="KW-1185">Reference proteome</keyword>
<dbReference type="RefSeq" id="WP_313932400.1">
    <property type="nucleotide sequence ID" value="NZ_JANFPJ010000005.1"/>
</dbReference>
<organism evidence="1 2">
    <name type="scientific">Pseudidiomarina fusca</name>
    <dbReference type="NCBI Taxonomy" id="2965078"/>
    <lineage>
        <taxon>Bacteria</taxon>
        <taxon>Pseudomonadati</taxon>
        <taxon>Pseudomonadota</taxon>
        <taxon>Gammaproteobacteria</taxon>
        <taxon>Alteromonadales</taxon>
        <taxon>Idiomarinaceae</taxon>
        <taxon>Pseudidiomarina</taxon>
    </lineage>
</organism>
<comment type="caution">
    <text evidence="1">The sequence shown here is derived from an EMBL/GenBank/DDBJ whole genome shotgun (WGS) entry which is preliminary data.</text>
</comment>
<gene>
    <name evidence="1" type="ORF">NOG12_03210</name>
</gene>
<reference evidence="1 2" key="1">
    <citation type="submission" date="2022-07" db="EMBL/GenBank/DDBJ databases">
        <title>Pseudidiomarina sp. nov, a marine bacterium isolated from Pacific Ocean.</title>
        <authorList>
            <person name="Wang Y."/>
        </authorList>
    </citation>
    <scope>NUCLEOTIDE SEQUENCE [LARGE SCALE GENOMIC DNA]</scope>
    <source>
        <strain evidence="1 2">GXY010</strain>
    </source>
</reference>
<dbReference type="EMBL" id="JANFPJ010000005">
    <property type="protein sequence ID" value="MDT7525104.1"/>
    <property type="molecule type" value="Genomic_DNA"/>
</dbReference>
<accession>A0ABU3KUD1</accession>
<dbReference type="Proteomes" id="UP001305027">
    <property type="component" value="Unassembled WGS sequence"/>
</dbReference>
<evidence type="ECO:0000313" key="1">
    <source>
        <dbReference type="EMBL" id="MDT7525104.1"/>
    </source>
</evidence>